<dbReference type="PANTHER" id="PTHR34709">
    <property type="entry name" value="OS10G0396666 PROTEIN"/>
    <property type="match status" value="1"/>
</dbReference>
<evidence type="ECO:0000313" key="1">
    <source>
        <dbReference type="EMBL" id="TVU41263.1"/>
    </source>
</evidence>
<gene>
    <name evidence="1" type="ORF">EJB05_14766</name>
</gene>
<evidence type="ECO:0008006" key="3">
    <source>
        <dbReference type="Google" id="ProtNLM"/>
    </source>
</evidence>
<dbReference type="InterPro" id="IPR055312">
    <property type="entry name" value="FBL15-like"/>
</dbReference>
<reference evidence="1 2" key="1">
    <citation type="journal article" date="2019" name="Sci. Rep.">
        <title>A high-quality genome of Eragrostis curvula grass provides insights into Poaceae evolution and supports new strategies to enhance forage quality.</title>
        <authorList>
            <person name="Carballo J."/>
            <person name="Santos B.A.C.M."/>
            <person name="Zappacosta D."/>
            <person name="Garbus I."/>
            <person name="Selva J.P."/>
            <person name="Gallo C.A."/>
            <person name="Diaz A."/>
            <person name="Albertini E."/>
            <person name="Caccamo M."/>
            <person name="Echenique V."/>
        </authorList>
    </citation>
    <scope>NUCLEOTIDE SEQUENCE [LARGE SCALE GENOMIC DNA]</scope>
    <source>
        <strain evidence="2">cv. Victoria</strain>
        <tissue evidence="1">Leaf</tissue>
    </source>
</reference>
<keyword evidence="2" id="KW-1185">Reference proteome</keyword>
<comment type="caution">
    <text evidence="1">The sequence shown here is derived from an EMBL/GenBank/DDBJ whole genome shotgun (WGS) entry which is preliminary data.</text>
</comment>
<name>A0A5J9W010_9POAL</name>
<dbReference type="EMBL" id="RWGY01000007">
    <property type="protein sequence ID" value="TVU41263.1"/>
    <property type="molecule type" value="Genomic_DNA"/>
</dbReference>
<dbReference type="OrthoDB" id="696216at2759"/>
<accession>A0A5J9W010</accession>
<organism evidence="1 2">
    <name type="scientific">Eragrostis curvula</name>
    <name type="common">weeping love grass</name>
    <dbReference type="NCBI Taxonomy" id="38414"/>
    <lineage>
        <taxon>Eukaryota</taxon>
        <taxon>Viridiplantae</taxon>
        <taxon>Streptophyta</taxon>
        <taxon>Embryophyta</taxon>
        <taxon>Tracheophyta</taxon>
        <taxon>Spermatophyta</taxon>
        <taxon>Magnoliopsida</taxon>
        <taxon>Liliopsida</taxon>
        <taxon>Poales</taxon>
        <taxon>Poaceae</taxon>
        <taxon>PACMAD clade</taxon>
        <taxon>Chloridoideae</taxon>
        <taxon>Eragrostideae</taxon>
        <taxon>Eragrostidinae</taxon>
        <taxon>Eragrostis</taxon>
    </lineage>
</organism>
<dbReference type="AlphaFoldDB" id="A0A5J9W010"/>
<protein>
    <recommendedName>
        <fullName evidence="3">FBD domain-containing protein</fullName>
    </recommendedName>
</protein>
<sequence length="260" mass="29683">MYMEKIHFRGPEILGDVLSSARCPSLQWIGVLRARGLSNLTIHSKTLLGITLHHLEGFQQLTIVSRKLKKLDIVNIFEKRQPLANVTAPVLEVIRWFDNYDPFSVQLGELAQVQELRSLGILGHGFPSLPYNRDPLRLLCRFQKIPILYLHITYPIGKAACSPSCQCHQLQDLETEELSMNSLQEVEISQCRGGYYEHAFLKRVIRWAPALKKVIVTFDPSVTVVTEELCQELLRLPGPEICMRIYLYRDGEKVIYAPAA</sequence>
<dbReference type="PANTHER" id="PTHR34709:SF52">
    <property type="entry name" value="OS07G0548100 PROTEIN"/>
    <property type="match status" value="1"/>
</dbReference>
<dbReference type="Gramene" id="TVU41263">
    <property type="protein sequence ID" value="TVU41263"/>
    <property type="gene ID" value="EJB05_14766"/>
</dbReference>
<proteinExistence type="predicted"/>
<dbReference type="Proteomes" id="UP000324897">
    <property type="component" value="Chromosome 4"/>
</dbReference>
<evidence type="ECO:0000313" key="2">
    <source>
        <dbReference type="Proteomes" id="UP000324897"/>
    </source>
</evidence>